<dbReference type="InterPro" id="IPR002156">
    <property type="entry name" value="RNaseH_domain"/>
</dbReference>
<organism evidence="2 3">
    <name type="scientific">Gossypium australe</name>
    <dbReference type="NCBI Taxonomy" id="47621"/>
    <lineage>
        <taxon>Eukaryota</taxon>
        <taxon>Viridiplantae</taxon>
        <taxon>Streptophyta</taxon>
        <taxon>Embryophyta</taxon>
        <taxon>Tracheophyta</taxon>
        <taxon>Spermatophyta</taxon>
        <taxon>Magnoliopsida</taxon>
        <taxon>eudicotyledons</taxon>
        <taxon>Gunneridae</taxon>
        <taxon>Pentapetalae</taxon>
        <taxon>rosids</taxon>
        <taxon>malvids</taxon>
        <taxon>Malvales</taxon>
        <taxon>Malvaceae</taxon>
        <taxon>Malvoideae</taxon>
        <taxon>Gossypium</taxon>
    </lineage>
</organism>
<gene>
    <name evidence="2" type="ORF">EPI10_004798</name>
</gene>
<dbReference type="AlphaFoldDB" id="A0A5B6WMD1"/>
<dbReference type="Pfam" id="PF13456">
    <property type="entry name" value="RVT_3"/>
    <property type="match status" value="1"/>
</dbReference>
<accession>A0A5B6WMD1</accession>
<dbReference type="InterPro" id="IPR036397">
    <property type="entry name" value="RNaseH_sf"/>
</dbReference>
<evidence type="ECO:0000313" key="2">
    <source>
        <dbReference type="EMBL" id="KAA3482563.1"/>
    </source>
</evidence>
<dbReference type="Pfam" id="PF00078">
    <property type="entry name" value="RVT_1"/>
    <property type="match status" value="1"/>
</dbReference>
<protein>
    <submittedName>
        <fullName evidence="2">LINE-type retrotransposon LIb DNA</fullName>
    </submittedName>
</protein>
<dbReference type="OrthoDB" id="1744872at2759"/>
<dbReference type="GO" id="GO:0004523">
    <property type="term" value="F:RNA-DNA hybrid ribonuclease activity"/>
    <property type="evidence" value="ECO:0007669"/>
    <property type="project" value="InterPro"/>
</dbReference>
<dbReference type="GO" id="GO:0003676">
    <property type="term" value="F:nucleic acid binding"/>
    <property type="evidence" value="ECO:0007669"/>
    <property type="project" value="InterPro"/>
</dbReference>
<dbReference type="CDD" id="cd01650">
    <property type="entry name" value="RT_nLTR_like"/>
    <property type="match status" value="1"/>
</dbReference>
<dbReference type="InterPro" id="IPR044730">
    <property type="entry name" value="RNase_H-like_dom_plant"/>
</dbReference>
<feature type="domain" description="Reverse transcriptase" evidence="1">
    <location>
        <begin position="264"/>
        <end position="521"/>
    </location>
</feature>
<dbReference type="SUPFAM" id="SSF53098">
    <property type="entry name" value="Ribonuclease H-like"/>
    <property type="match status" value="1"/>
</dbReference>
<sequence length="1074" mass="123312">MKNFNNKGKGIVKKWNKALQQSTRLKTIGVQRVSLKESMEKIAESLSVLSNSNFDLALTNKVGGQKEEVKDWNRDVYGFLGNRKRKLMKSLNNIQKDLERSSTTYLIKKNEEIRNDLENILEHEDLLWRQKARCDWLKLGDRNTNFFHSRTIKRRKFNRITTLRIDNEEWCSDQNTLQNKAVEFFGKLYGEVPIVSRDDPNNSFSCLKPPEITFLNTAVSNEEIKKALFDMAPLKALGSDGFHALFFQSQWDILGEDVCQWVKGIFEGKMIEPELNNTLIVLIPKKVSPEDFSHFRPISLCSVLYKLVMKVIANRFKIIFPKLVSQEQAGFIAGRNIFDNIIVAQEVIHSMRCNRKERKWMAVKMDLEKAYDRISWDFINVSLIAAGIPSSLLQTKPRNKTGMSSSPYLFVLCMEWLGHHIHSKMKVGTWDPIRLSRSGPSISHLFFADDLVIFYKAHIDQARLLDNILSRFSKISGHKISARKSSIFFSKNTGNDTRNQISQPMGFKEVQNLGTYLGVPLLHKRVTKSTLNFVVDKIRRKLQSWDARKLSFAGRITLAQSVLISIPNYFMQTMMIPKGVCDDIERLVRQFIWGYTEGNSKMALVGWDTICQPRARGGLGIRHLNDQNSSFFMKIGFNLATKSDVLLVQVLRSKYSWKDHIPENISRNQGSHLWRSLSKLWPSIRENLIWSIGDGARVRYWKDPWILGMGPLISKIPSFSNLNLDCCVRDMVNMDGSWNLDLFRVWVSKEMISRITSIPPPHPDSGADRVIWARSETGGILETAVEVSRPTKSKVIPLLEDLLHVIRDCPAAKDAWMLALPEQLKQRFFTIPFQDWFIANLNFHDSMQGNDITWSCLFGLITWRLWNNRNLLIFQNIAWTATEVVKVSNCWARQYESQRGDHKNIQQSLRLTNNSDGNWVYLSTNGAVSSNTRDAAVGGVARDHKGNWLMGFNRFLGTCSPFEAELWGIMDGILILLNKGYRRIVIVTDNLEAAQNLTTLRPEESGIAILRRTQRIIQSEGEWKIKHVSRNMNMVTDCLAKLSLNWKNSLQVMAEAPKEIADLLQADKANGYFM</sequence>
<comment type="caution">
    <text evidence="2">The sequence shown here is derived from an EMBL/GenBank/DDBJ whole genome shotgun (WGS) entry which is preliminary data.</text>
</comment>
<dbReference type="InterPro" id="IPR012337">
    <property type="entry name" value="RNaseH-like_sf"/>
</dbReference>
<dbReference type="Proteomes" id="UP000325315">
    <property type="component" value="Unassembled WGS sequence"/>
</dbReference>
<evidence type="ECO:0000259" key="1">
    <source>
        <dbReference type="PROSITE" id="PS50878"/>
    </source>
</evidence>
<dbReference type="Gene3D" id="3.30.420.10">
    <property type="entry name" value="Ribonuclease H-like superfamily/Ribonuclease H"/>
    <property type="match status" value="1"/>
</dbReference>
<evidence type="ECO:0000313" key="3">
    <source>
        <dbReference type="Proteomes" id="UP000325315"/>
    </source>
</evidence>
<dbReference type="InterPro" id="IPR043502">
    <property type="entry name" value="DNA/RNA_pol_sf"/>
</dbReference>
<dbReference type="PROSITE" id="PS50878">
    <property type="entry name" value="RT_POL"/>
    <property type="match status" value="1"/>
</dbReference>
<dbReference type="EMBL" id="SMMG02000002">
    <property type="protein sequence ID" value="KAA3482563.1"/>
    <property type="molecule type" value="Genomic_DNA"/>
</dbReference>
<dbReference type="SUPFAM" id="SSF56672">
    <property type="entry name" value="DNA/RNA polymerases"/>
    <property type="match status" value="1"/>
</dbReference>
<dbReference type="PANTHER" id="PTHR33116">
    <property type="entry name" value="REVERSE TRANSCRIPTASE ZINC-BINDING DOMAIN-CONTAINING PROTEIN-RELATED-RELATED"/>
    <property type="match status" value="1"/>
</dbReference>
<proteinExistence type="predicted"/>
<keyword evidence="3" id="KW-1185">Reference proteome</keyword>
<dbReference type="PANTHER" id="PTHR33116:SF86">
    <property type="entry name" value="REVERSE TRANSCRIPTASE DOMAIN-CONTAINING PROTEIN"/>
    <property type="match status" value="1"/>
</dbReference>
<dbReference type="InterPro" id="IPR000477">
    <property type="entry name" value="RT_dom"/>
</dbReference>
<reference evidence="3" key="1">
    <citation type="journal article" date="2019" name="Plant Biotechnol. J.">
        <title>Genome sequencing of the Australian wild diploid species Gossypium australe highlights disease resistance and delayed gland morphogenesis.</title>
        <authorList>
            <person name="Cai Y."/>
            <person name="Cai X."/>
            <person name="Wang Q."/>
            <person name="Wang P."/>
            <person name="Zhang Y."/>
            <person name="Cai C."/>
            <person name="Xu Y."/>
            <person name="Wang K."/>
            <person name="Zhou Z."/>
            <person name="Wang C."/>
            <person name="Geng S."/>
            <person name="Li B."/>
            <person name="Dong Q."/>
            <person name="Hou Y."/>
            <person name="Wang H."/>
            <person name="Ai P."/>
            <person name="Liu Z."/>
            <person name="Yi F."/>
            <person name="Sun M."/>
            <person name="An G."/>
            <person name="Cheng J."/>
            <person name="Zhang Y."/>
            <person name="Shi Q."/>
            <person name="Xie Y."/>
            <person name="Shi X."/>
            <person name="Chang Y."/>
            <person name="Huang F."/>
            <person name="Chen Y."/>
            <person name="Hong S."/>
            <person name="Mi L."/>
            <person name="Sun Q."/>
            <person name="Zhang L."/>
            <person name="Zhou B."/>
            <person name="Peng R."/>
            <person name="Zhang X."/>
            <person name="Liu F."/>
        </authorList>
    </citation>
    <scope>NUCLEOTIDE SEQUENCE [LARGE SCALE GENOMIC DNA]</scope>
    <source>
        <strain evidence="3">cv. PA1801</strain>
    </source>
</reference>
<name>A0A5B6WMD1_9ROSI</name>
<dbReference type="CDD" id="cd06222">
    <property type="entry name" value="RNase_H_like"/>
    <property type="match status" value="1"/>
</dbReference>